<reference evidence="7" key="1">
    <citation type="submission" date="2017-02" db="UniProtKB">
        <authorList>
            <consortium name="WormBaseParasite"/>
        </authorList>
    </citation>
    <scope>IDENTIFICATION</scope>
</reference>
<accession>A0A0N5AH33</accession>
<dbReference type="Gene3D" id="3.40.50.300">
    <property type="entry name" value="P-loop containing nucleotide triphosphate hydrolases"/>
    <property type="match status" value="1"/>
</dbReference>
<protein>
    <submittedName>
        <fullName evidence="7">AAA domain-containing protein</fullName>
    </submittedName>
</protein>
<evidence type="ECO:0000256" key="3">
    <source>
        <dbReference type="ARBA" id="ARBA00043975"/>
    </source>
</evidence>
<dbReference type="Proteomes" id="UP000046393">
    <property type="component" value="Unplaced"/>
</dbReference>
<evidence type="ECO:0000259" key="5">
    <source>
        <dbReference type="SMART" id="SM00382"/>
    </source>
</evidence>
<dbReference type="GO" id="GO:0016887">
    <property type="term" value="F:ATP hydrolysis activity"/>
    <property type="evidence" value="ECO:0007669"/>
    <property type="project" value="InterPro"/>
</dbReference>
<dbReference type="PANTHER" id="PTHR46765:SF1">
    <property type="entry name" value="P-LOOP CONTAINING NUCLEOSIDE TRIPHOSPHATE HYDROLASES SUPERFAMILY PROTEIN"/>
    <property type="match status" value="1"/>
</dbReference>
<dbReference type="WBParaSite" id="SMUV_0000366701-mRNA-1">
    <property type="protein sequence ID" value="SMUV_0000366701-mRNA-1"/>
    <property type="gene ID" value="SMUV_0000366701"/>
</dbReference>
<evidence type="ECO:0000256" key="2">
    <source>
        <dbReference type="ARBA" id="ARBA00023242"/>
    </source>
</evidence>
<dbReference type="GO" id="GO:0005524">
    <property type="term" value="F:ATP binding"/>
    <property type="evidence" value="ECO:0007669"/>
    <property type="project" value="InterPro"/>
</dbReference>
<dbReference type="InterPro" id="IPR003959">
    <property type="entry name" value="ATPase_AAA_core"/>
</dbReference>
<dbReference type="SUPFAM" id="SSF52540">
    <property type="entry name" value="P-loop containing nucleoside triphosphate hydrolases"/>
    <property type="match status" value="1"/>
</dbReference>
<dbReference type="InterPro" id="IPR053016">
    <property type="entry name" value="CTF18-RFC_complex"/>
</dbReference>
<comment type="similarity">
    <text evidence="3">Belongs to the activator 1 small subunits family. CTF18 subfamily.</text>
</comment>
<feature type="region of interest" description="Disordered" evidence="4">
    <location>
        <begin position="9"/>
        <end position="30"/>
    </location>
</feature>
<dbReference type="STRING" id="451379.A0A0N5AH33"/>
<dbReference type="Pfam" id="PF00004">
    <property type="entry name" value="AAA"/>
    <property type="match status" value="1"/>
</dbReference>
<dbReference type="CDD" id="cd00009">
    <property type="entry name" value="AAA"/>
    <property type="match status" value="1"/>
</dbReference>
<comment type="subcellular location">
    <subcellularLocation>
        <location evidence="1">Nucleus</location>
    </subcellularLocation>
</comment>
<feature type="domain" description="AAA+ ATPase" evidence="5">
    <location>
        <begin position="259"/>
        <end position="385"/>
    </location>
</feature>
<dbReference type="Gene3D" id="1.10.8.60">
    <property type="match status" value="1"/>
</dbReference>
<dbReference type="AlphaFoldDB" id="A0A0N5AH33"/>
<keyword evidence="6" id="KW-1185">Reference proteome</keyword>
<keyword evidence="2" id="KW-0539">Nucleus</keyword>
<evidence type="ECO:0000313" key="6">
    <source>
        <dbReference type="Proteomes" id="UP000046393"/>
    </source>
</evidence>
<evidence type="ECO:0000313" key="7">
    <source>
        <dbReference type="WBParaSite" id="SMUV_0000366701-mRNA-1"/>
    </source>
</evidence>
<name>A0A0N5AH33_9BILA</name>
<dbReference type="InterPro" id="IPR027417">
    <property type="entry name" value="P-loop_NTPase"/>
</dbReference>
<dbReference type="PANTHER" id="PTHR46765">
    <property type="entry name" value="P-LOOP CONTAINING NUCLEOSIDE TRIPHOSPHATE HYDROLASES SUPERFAMILY PROTEIN"/>
    <property type="match status" value="1"/>
</dbReference>
<evidence type="ECO:0000256" key="1">
    <source>
        <dbReference type="ARBA" id="ARBA00004123"/>
    </source>
</evidence>
<organism evidence="6 7">
    <name type="scientific">Syphacia muris</name>
    <dbReference type="NCBI Taxonomy" id="451379"/>
    <lineage>
        <taxon>Eukaryota</taxon>
        <taxon>Metazoa</taxon>
        <taxon>Ecdysozoa</taxon>
        <taxon>Nematoda</taxon>
        <taxon>Chromadorea</taxon>
        <taxon>Rhabditida</taxon>
        <taxon>Spirurina</taxon>
        <taxon>Oxyuridomorpha</taxon>
        <taxon>Oxyuroidea</taxon>
        <taxon>Oxyuridae</taxon>
        <taxon>Syphacia</taxon>
    </lineage>
</organism>
<dbReference type="InterPro" id="IPR003593">
    <property type="entry name" value="AAA+_ATPase"/>
</dbReference>
<dbReference type="GO" id="GO:0005634">
    <property type="term" value="C:nucleus"/>
    <property type="evidence" value="ECO:0007669"/>
    <property type="project" value="UniProtKB-SubCell"/>
</dbReference>
<evidence type="ECO:0000256" key="4">
    <source>
        <dbReference type="SAM" id="MobiDB-lite"/>
    </source>
</evidence>
<dbReference type="SMART" id="SM00382">
    <property type="entry name" value="AAA"/>
    <property type="match status" value="1"/>
</dbReference>
<sequence length="778" mass="88349">MDDDLYNAVNVDGDSFSQEPPLHYDDDDLNDLSRKSHRPLKRVNIENCEAIDWHMRVPCSFEEIERKRQKKEHDESILNRLTQRILQARKQRVASMELDENKESTENKSENRFALLLPPIDGTPWVTMNSPDCSRRFYIRLKKPSVENITDLKRADPSFTSCSNVQKARESLENDITANELLLDTVPLNHLSGSCDSLWVDKYAPHNFADLASDDKINRLLLNWIKLWDECVFHKQVSDTCSMSDEVLIMDEGNPRRPRYKIVLLAGPAGCGKTTLAKVVARHAGYVVTEVNASDDRNVADFEKRINGAVETVNTLDAEKKPICLLLDEIDGAPVDSIRLLCKVVARSGKKSIKRPIISICNNLYCPSLRELRSFALVLQMPTTDKDRLIRRLHKISSVENIRIDNPALSALVNACGFDLRLSINSLQYLAMHFEKALIDSNTVAKVFFNCSVLSYSCTNQQLATRTLFGAWSCILEQKNHVDQKGRLRTPAERAQRVLSVAEGLAADNTRFFMGLFTNYLNTSSKSGEISTLVRTAGQFCDYDILSSFINRSSNYSFMKYIFAITTAIHFTISSPNRVHLVYPTVEQNLAQLRKQSCDTLQCLKIQKSFASASDRMLVLDILPLFVTVVQPPLKQANIQLLNEREQNLFQNIVYTMSFYSITFKPQLQSGTTDFAFYPAIDEIATFPLDDAEEVYNRPTTLPKNTRQTIAHHIELHGLKGPTSDVAKENLSLNDDTVAVVAKVYNEVSKQQVVFRYNKGFSNAIRRNIRMRNLIFDS</sequence>
<proteinExistence type="inferred from homology"/>